<feature type="non-terminal residue" evidence="2">
    <location>
        <position position="1"/>
    </location>
</feature>
<dbReference type="InterPro" id="IPR036116">
    <property type="entry name" value="FN3_sf"/>
</dbReference>
<keyword evidence="3" id="KW-1185">Reference proteome</keyword>
<feature type="compositionally biased region" description="Basic and acidic residues" evidence="1">
    <location>
        <begin position="39"/>
        <end position="64"/>
    </location>
</feature>
<dbReference type="Proteomes" id="UP000023152">
    <property type="component" value="Unassembled WGS sequence"/>
</dbReference>
<dbReference type="SUPFAM" id="SSF49265">
    <property type="entry name" value="Fibronectin type III"/>
    <property type="match status" value="1"/>
</dbReference>
<evidence type="ECO:0000313" key="2">
    <source>
        <dbReference type="EMBL" id="ETO17932.1"/>
    </source>
</evidence>
<comment type="caution">
    <text evidence="2">The sequence shown here is derived from an EMBL/GenBank/DDBJ whole genome shotgun (WGS) entry which is preliminary data.</text>
</comment>
<name>X6MWU1_RETFI</name>
<gene>
    <name evidence="2" type="ORF">RFI_19373</name>
</gene>
<dbReference type="InterPro" id="IPR013783">
    <property type="entry name" value="Ig-like_fold"/>
</dbReference>
<accession>X6MWU1</accession>
<dbReference type="AlphaFoldDB" id="X6MWU1"/>
<sequence length="177" mass="21072">KKKKKKLNEKGHEDTKQYQERCVWKYKQPPKKTMQVEWEPSKVEDKDNSKLRYAVKYKEEKGDNSDDEDENNTDEIEKLDDNEDEDDNNSDDEDDNNKKRKSNNDSSRWEKSDYISKTSILLKNLQANCKYKLQVIVEEMSRDNEVVANKDYQNKSEILHFKTPTSTFLLLHIDCII</sequence>
<evidence type="ECO:0000256" key="1">
    <source>
        <dbReference type="SAM" id="MobiDB-lite"/>
    </source>
</evidence>
<dbReference type="EMBL" id="ASPP01015764">
    <property type="protein sequence ID" value="ETO17932.1"/>
    <property type="molecule type" value="Genomic_DNA"/>
</dbReference>
<protein>
    <submittedName>
        <fullName evidence="2">Uncharacterized protein</fullName>
    </submittedName>
</protein>
<organism evidence="2 3">
    <name type="scientific">Reticulomyxa filosa</name>
    <dbReference type="NCBI Taxonomy" id="46433"/>
    <lineage>
        <taxon>Eukaryota</taxon>
        <taxon>Sar</taxon>
        <taxon>Rhizaria</taxon>
        <taxon>Retaria</taxon>
        <taxon>Foraminifera</taxon>
        <taxon>Monothalamids</taxon>
        <taxon>Reticulomyxidae</taxon>
        <taxon>Reticulomyxa</taxon>
    </lineage>
</organism>
<feature type="compositionally biased region" description="Basic and acidic residues" evidence="1">
    <location>
        <begin position="8"/>
        <end position="23"/>
    </location>
</feature>
<feature type="region of interest" description="Disordered" evidence="1">
    <location>
        <begin position="1"/>
        <end position="109"/>
    </location>
</feature>
<proteinExistence type="predicted"/>
<dbReference type="Gene3D" id="2.60.40.10">
    <property type="entry name" value="Immunoglobulins"/>
    <property type="match status" value="1"/>
</dbReference>
<evidence type="ECO:0000313" key="3">
    <source>
        <dbReference type="Proteomes" id="UP000023152"/>
    </source>
</evidence>
<feature type="compositionally biased region" description="Acidic residues" evidence="1">
    <location>
        <begin position="65"/>
        <end position="95"/>
    </location>
</feature>
<reference evidence="2 3" key="1">
    <citation type="journal article" date="2013" name="Curr. Biol.">
        <title>The Genome of the Foraminiferan Reticulomyxa filosa.</title>
        <authorList>
            <person name="Glockner G."/>
            <person name="Hulsmann N."/>
            <person name="Schleicher M."/>
            <person name="Noegel A.A."/>
            <person name="Eichinger L."/>
            <person name="Gallinger C."/>
            <person name="Pawlowski J."/>
            <person name="Sierra R."/>
            <person name="Euteneuer U."/>
            <person name="Pillet L."/>
            <person name="Moustafa A."/>
            <person name="Platzer M."/>
            <person name="Groth M."/>
            <person name="Szafranski K."/>
            <person name="Schliwa M."/>
        </authorList>
    </citation>
    <scope>NUCLEOTIDE SEQUENCE [LARGE SCALE GENOMIC DNA]</scope>
</reference>